<feature type="compositionally biased region" description="Polar residues" evidence="1">
    <location>
        <begin position="110"/>
        <end position="119"/>
    </location>
</feature>
<dbReference type="EMBL" id="JAAMPI010000020">
    <property type="protein sequence ID" value="KAF4637520.1"/>
    <property type="molecule type" value="Genomic_DNA"/>
</dbReference>
<evidence type="ECO:0008006" key="6">
    <source>
        <dbReference type="Google" id="ProtNLM"/>
    </source>
</evidence>
<dbReference type="InterPro" id="IPR009057">
    <property type="entry name" value="Homeodomain-like_sf"/>
</dbReference>
<accession>A0A8H4RX01</accession>
<feature type="region of interest" description="Disordered" evidence="1">
    <location>
        <begin position="284"/>
        <end position="326"/>
    </location>
</feature>
<comment type="caution">
    <text evidence="4">The sequence shown here is derived from an EMBL/GenBank/DDBJ whole genome shotgun (WGS) entry which is preliminary data.</text>
</comment>
<feature type="region of interest" description="Disordered" evidence="1">
    <location>
        <begin position="103"/>
        <end position="170"/>
    </location>
</feature>
<dbReference type="Gene3D" id="1.10.10.60">
    <property type="entry name" value="Homeodomain-like"/>
    <property type="match status" value="1"/>
</dbReference>
<feature type="domain" description="Myb-like" evidence="2">
    <location>
        <begin position="161"/>
        <end position="210"/>
    </location>
</feature>
<dbReference type="Pfam" id="PF00249">
    <property type="entry name" value="Myb_DNA-binding"/>
    <property type="match status" value="1"/>
</dbReference>
<dbReference type="OrthoDB" id="2350934at2759"/>
<organism evidence="4 5">
    <name type="scientific">Cudoniella acicularis</name>
    <dbReference type="NCBI Taxonomy" id="354080"/>
    <lineage>
        <taxon>Eukaryota</taxon>
        <taxon>Fungi</taxon>
        <taxon>Dikarya</taxon>
        <taxon>Ascomycota</taxon>
        <taxon>Pezizomycotina</taxon>
        <taxon>Leotiomycetes</taxon>
        <taxon>Helotiales</taxon>
        <taxon>Tricladiaceae</taxon>
        <taxon>Cudoniella</taxon>
    </lineage>
</organism>
<feature type="domain" description="HTH myb-type" evidence="3">
    <location>
        <begin position="161"/>
        <end position="214"/>
    </location>
</feature>
<sequence>MPASKFNLSVITHDLILPFPPPTISAEHEPRRKQRISGHLITASKSWSKSRSHSARESAHGVHVQGLQDEGSFPNLQSALPEFYRWVAHSVHERRHLGCSTLVQLDKPSPDSNESASPTHNHHTRYTSVTSTEQSAELPSDALASSGAGGKRSMPAHPAESPAKKQSKWSAEEDALIIDLRGGGMKWEDISKRLPGRSAISCRLHYQNYLERRSEWNEERKNKLARLYEKFKPEMWSKVAEELGVPCRAAEAMHWQLGEADMASRAGVVPFSLSGITADVPSCAMSGRPSSGSSFSRPATAHSAPSSTKRIGGGSPRTIAARVVSR</sequence>
<dbReference type="SUPFAM" id="SSF46689">
    <property type="entry name" value="Homeodomain-like"/>
    <property type="match status" value="1"/>
</dbReference>
<reference evidence="4 5" key="1">
    <citation type="submission" date="2020-03" db="EMBL/GenBank/DDBJ databases">
        <title>Draft Genome Sequence of Cudoniella acicularis.</title>
        <authorList>
            <person name="Buettner E."/>
            <person name="Kellner H."/>
        </authorList>
    </citation>
    <scope>NUCLEOTIDE SEQUENCE [LARGE SCALE GENOMIC DNA]</scope>
    <source>
        <strain evidence="4 5">DSM 108380</strain>
    </source>
</reference>
<dbReference type="InterPro" id="IPR001005">
    <property type="entry name" value="SANT/Myb"/>
</dbReference>
<dbReference type="AlphaFoldDB" id="A0A8H4RX01"/>
<evidence type="ECO:0000259" key="3">
    <source>
        <dbReference type="PROSITE" id="PS51294"/>
    </source>
</evidence>
<dbReference type="PANTHER" id="PTHR23246:SF24">
    <property type="entry name" value="MYB DNA-BINDING DOMAIN-CONTAINING PROTEIN"/>
    <property type="match status" value="1"/>
</dbReference>
<dbReference type="SMART" id="SM00717">
    <property type="entry name" value="SANT"/>
    <property type="match status" value="1"/>
</dbReference>
<dbReference type="PROSITE" id="PS51294">
    <property type="entry name" value="HTH_MYB"/>
    <property type="match status" value="1"/>
</dbReference>
<dbReference type="InterPro" id="IPR017930">
    <property type="entry name" value="Myb_dom"/>
</dbReference>
<evidence type="ECO:0000313" key="4">
    <source>
        <dbReference type="EMBL" id="KAF4637520.1"/>
    </source>
</evidence>
<dbReference type="Proteomes" id="UP000566819">
    <property type="component" value="Unassembled WGS sequence"/>
</dbReference>
<protein>
    <recommendedName>
        <fullName evidence="6">MYB DNA-binding domain-containing protein</fullName>
    </recommendedName>
</protein>
<evidence type="ECO:0000256" key="1">
    <source>
        <dbReference type="SAM" id="MobiDB-lite"/>
    </source>
</evidence>
<feature type="compositionally biased region" description="Polar residues" evidence="1">
    <location>
        <begin position="126"/>
        <end position="137"/>
    </location>
</feature>
<evidence type="ECO:0000313" key="5">
    <source>
        <dbReference type="Proteomes" id="UP000566819"/>
    </source>
</evidence>
<keyword evidence="5" id="KW-1185">Reference proteome</keyword>
<name>A0A8H4RX01_9HELO</name>
<feature type="compositionally biased region" description="Low complexity" evidence="1">
    <location>
        <begin position="286"/>
        <end position="298"/>
    </location>
</feature>
<dbReference type="CDD" id="cd00167">
    <property type="entry name" value="SANT"/>
    <property type="match status" value="1"/>
</dbReference>
<gene>
    <name evidence="4" type="ORF">G7Y89_g548</name>
</gene>
<proteinExistence type="predicted"/>
<evidence type="ECO:0000259" key="2">
    <source>
        <dbReference type="PROSITE" id="PS50090"/>
    </source>
</evidence>
<dbReference type="PROSITE" id="PS50090">
    <property type="entry name" value="MYB_LIKE"/>
    <property type="match status" value="1"/>
</dbReference>
<dbReference type="InterPro" id="IPR053095">
    <property type="entry name" value="Actin-binding/GATA_Znf"/>
</dbReference>
<dbReference type="PANTHER" id="PTHR23246">
    <property type="entry name" value="NEW-GLUE PROTEIN"/>
    <property type="match status" value="1"/>
</dbReference>